<dbReference type="InterPro" id="IPR037524">
    <property type="entry name" value="PA14/GLEYA"/>
</dbReference>
<evidence type="ECO:0000256" key="3">
    <source>
        <dbReference type="ARBA" id="ARBA00022692"/>
    </source>
</evidence>
<evidence type="ECO:0000259" key="19">
    <source>
        <dbReference type="PROSITE" id="PS51820"/>
    </source>
</evidence>
<feature type="disulfide bond" evidence="11">
    <location>
        <begin position="29"/>
        <end position="47"/>
    </location>
</feature>
<feature type="compositionally biased region" description="Polar residues" evidence="12">
    <location>
        <begin position="3847"/>
        <end position="3857"/>
    </location>
</feature>
<dbReference type="PANTHER" id="PTHR22906">
    <property type="entry name" value="PROPERDIN"/>
    <property type="match status" value="1"/>
</dbReference>
<dbReference type="SUPFAM" id="SSF53300">
    <property type="entry name" value="vWA-like"/>
    <property type="match status" value="3"/>
</dbReference>
<name>A0A6P8HKE0_ACTTE</name>
<dbReference type="GO" id="GO:0090729">
    <property type="term" value="F:toxin activity"/>
    <property type="evidence" value="ECO:0007669"/>
    <property type="project" value="UniProtKB-KW"/>
</dbReference>
<feature type="domain" description="ShKT" evidence="18">
    <location>
        <begin position="23"/>
        <end position="54"/>
    </location>
</feature>
<dbReference type="Gene3D" id="2.20.100.10">
    <property type="entry name" value="Thrombospondin type-1 (TSP1) repeat"/>
    <property type="match status" value="33"/>
</dbReference>
<dbReference type="PROSITE" id="PS01208">
    <property type="entry name" value="VWFC_1"/>
    <property type="match status" value="1"/>
</dbReference>
<dbReference type="Pfam" id="PF00090">
    <property type="entry name" value="TSP_1"/>
    <property type="match status" value="33"/>
</dbReference>
<dbReference type="InterPro" id="IPR000562">
    <property type="entry name" value="FN_type2_dom"/>
</dbReference>
<evidence type="ECO:0000256" key="8">
    <source>
        <dbReference type="ARBA" id="ARBA00023136"/>
    </source>
</evidence>
<dbReference type="PROSITE" id="PS51670">
    <property type="entry name" value="SHKT"/>
    <property type="match status" value="3"/>
</dbReference>
<keyword evidence="5 13" id="KW-0732">Signal</keyword>
<dbReference type="PANTHER" id="PTHR22906:SF21">
    <property type="entry name" value="SEMA DOMAIN-CONTAINING PROTEIN"/>
    <property type="match status" value="1"/>
</dbReference>
<accession>A0A6P8HKE0</accession>
<dbReference type="KEGG" id="aten:116293538"/>
<dbReference type="Gene3D" id="2.10.70.10">
    <property type="entry name" value="Complement Module, domain 1"/>
    <property type="match status" value="1"/>
</dbReference>
<feature type="domain" description="VWFA" evidence="15">
    <location>
        <begin position="3028"/>
        <end position="3208"/>
    </location>
</feature>
<feature type="domain" description="GON" evidence="16">
    <location>
        <begin position="4293"/>
        <end position="4495"/>
    </location>
</feature>
<dbReference type="SMART" id="SM00059">
    <property type="entry name" value="FN2"/>
    <property type="match status" value="1"/>
</dbReference>
<evidence type="ECO:0000256" key="2">
    <source>
        <dbReference type="ARBA" id="ARBA00022656"/>
    </source>
</evidence>
<feature type="disulfide bond" evidence="11">
    <location>
        <begin position="503"/>
        <end position="516"/>
    </location>
</feature>
<feature type="domain" description="VWFC" evidence="14">
    <location>
        <begin position="724"/>
        <end position="782"/>
    </location>
</feature>
<dbReference type="SUPFAM" id="SSF57603">
    <property type="entry name" value="FnI-like domain"/>
    <property type="match status" value="1"/>
</dbReference>
<keyword evidence="7" id="KW-1133">Transmembrane helix</keyword>
<evidence type="ECO:0000256" key="11">
    <source>
        <dbReference type="PROSITE-ProRule" id="PRU01005"/>
    </source>
</evidence>
<evidence type="ECO:0000256" key="7">
    <source>
        <dbReference type="ARBA" id="ARBA00022989"/>
    </source>
</evidence>
<feature type="region of interest" description="Disordered" evidence="12">
    <location>
        <begin position="3521"/>
        <end position="3540"/>
    </location>
</feature>
<dbReference type="FunFam" id="2.20.100.10:FF:000001">
    <property type="entry name" value="semaphorin-5A isoform X1"/>
    <property type="match status" value="18"/>
</dbReference>
<evidence type="ECO:0000256" key="5">
    <source>
        <dbReference type="ARBA" id="ARBA00022729"/>
    </source>
</evidence>
<evidence type="ECO:0000256" key="9">
    <source>
        <dbReference type="ARBA" id="ARBA00023157"/>
    </source>
</evidence>
<dbReference type="FunFam" id="2.20.100.10:FF:000007">
    <property type="entry name" value="Thrombospondin 1"/>
    <property type="match status" value="6"/>
</dbReference>
<dbReference type="GeneID" id="116293538"/>
<dbReference type="SMART" id="SM00214">
    <property type="entry name" value="VWC"/>
    <property type="match status" value="1"/>
</dbReference>
<dbReference type="PROSITE" id="PS51820">
    <property type="entry name" value="PA14"/>
    <property type="match status" value="1"/>
</dbReference>
<keyword evidence="3" id="KW-0812">Transmembrane</keyword>
<dbReference type="SMART" id="SM00560">
    <property type="entry name" value="LamGL"/>
    <property type="match status" value="1"/>
</dbReference>
<keyword evidence="6" id="KW-0677">Repeat</keyword>
<dbReference type="RefSeq" id="XP_031556839.1">
    <property type="nucleotide sequence ID" value="XM_031700979.1"/>
</dbReference>
<dbReference type="Pfam" id="PF23334">
    <property type="entry name" value="VWC2L_2nd"/>
    <property type="match status" value="1"/>
</dbReference>
<dbReference type="InterPro" id="IPR052065">
    <property type="entry name" value="Compl_asym_regulator"/>
</dbReference>
<dbReference type="FunFam" id="2.20.100.10:FF:000002">
    <property type="entry name" value="Unc-5 netrin receptor C"/>
    <property type="match status" value="2"/>
</dbReference>
<feature type="domain" description="ShKT" evidence="18">
    <location>
        <begin position="653"/>
        <end position="684"/>
    </location>
</feature>
<keyword evidence="4" id="KW-0479">Metal-binding</keyword>
<reference evidence="21" key="1">
    <citation type="submission" date="2025-08" db="UniProtKB">
        <authorList>
            <consortium name="RefSeq"/>
        </authorList>
    </citation>
    <scope>IDENTIFICATION</scope>
    <source>
        <tissue evidence="21">Tentacle</tissue>
    </source>
</reference>
<evidence type="ECO:0000259" key="18">
    <source>
        <dbReference type="PROSITE" id="PS51670"/>
    </source>
</evidence>
<feature type="signal peptide" evidence="13">
    <location>
        <begin position="1"/>
        <end position="19"/>
    </location>
</feature>
<protein>
    <submittedName>
        <fullName evidence="21">Uncharacterized protein LOC116293538 isoform X1</fullName>
    </submittedName>
</protein>
<dbReference type="SUPFAM" id="SSF49899">
    <property type="entry name" value="Concanavalin A-like lectins/glucanases"/>
    <property type="match status" value="1"/>
</dbReference>
<dbReference type="CDD" id="cd01450">
    <property type="entry name" value="vWFA_subfamily_ECM"/>
    <property type="match status" value="3"/>
</dbReference>
<evidence type="ECO:0000256" key="1">
    <source>
        <dbReference type="ARBA" id="ARBA00004167"/>
    </source>
</evidence>
<comment type="subcellular location">
    <subcellularLocation>
        <location evidence="1">Membrane</location>
        <topology evidence="1">Single-pass membrane protein</topology>
    </subcellularLocation>
</comment>
<dbReference type="InterPro" id="IPR012314">
    <property type="entry name" value="Pept_M12B_GON-ADAMTSs"/>
</dbReference>
<feature type="domain" description="ShKT" evidence="18">
    <location>
        <begin position="489"/>
        <end position="519"/>
    </location>
</feature>
<evidence type="ECO:0000313" key="20">
    <source>
        <dbReference type="Proteomes" id="UP000515163"/>
    </source>
</evidence>
<evidence type="ECO:0000256" key="10">
    <source>
        <dbReference type="PROSITE-ProRule" id="PRU00479"/>
    </source>
</evidence>
<keyword evidence="8" id="KW-0472">Membrane</keyword>
<dbReference type="PROSITE" id="PS51046">
    <property type="entry name" value="GON"/>
    <property type="match status" value="1"/>
</dbReference>
<evidence type="ECO:0000259" key="16">
    <source>
        <dbReference type="PROSITE" id="PS51046"/>
    </source>
</evidence>
<sequence>MKLILLTICALAFIRTSLSSEPCKDHFNCQIYPNSTCKTDEWVVLNCPKKCNICPTPVNPLEGYAAAPTSHPDVAIMAPLRNYTYPKPDEPSTSTMHDSPLPAATAPNLAAPYAAPAPAPAYPAPAPAPAYPTAAPTAAYPAPVPAEAYPTAAPTAAYQAPAPLQAYPTSAPYAAYPTPAPAYPAPTQGTAYPVLSQPPLPVYGMPTALPTAANQYPVLGQQPVAAPQINEYPNWVVKIPPKVTESLQNHPETIRISFVKQHQPVQQPYGVQEVNMKPKNDNGIQTMKISFIDEKSSKAVPHGVDQVRLPQPQTNNEKIRVSFRPQVQTPSQYQPIDAQYGAQNETGPFSNEPQRNISVSFMGHENETLSSTVGSRAPVRNITVAFTGHENETVSVPLVNTTAALPERNISVDFQGNHEFSMPLNGQGAEDIVNQVMNGANQTSRNISVSFLEKPLSAGQVTVVSNAAGSQQWNPPVSTTTPINSNPWCQDHPGCSQYQDKECDKKWMQVNCPATCNLCGNDFTDQITPQQTYKQLSVNVPPELTSSLETSREPVVVKIATEGGVAEISKETNGPIMERINVHLPSNYLYDQAAHSGLTSPLTNSIAGQGAQVPEAKWCSDKPDCYKYSRTQCGEGWMKENCPKMCKYCRPICEDKSNECARYSSESCSSDWMKENCQKSCALCEGLENQQQDTNKMASTTDNVALSAQVGEANVTLAEPGNNNECFYDGLVHKHGERWSPGPCTPECRCHNGKIHCTIIECPKLHCKNTIKRRWKCCPECPPNEGVNSKCTKTYGGNSAGSCCVFPFSYKNKQYTKCIEENHSKPWCAVSSDFDIDGMWGNCLGQGEEMSDEMEAEAEAEKTIKVSFLNSQHNDEIVDTFLPSTALVTGLYSSWSDWSGCSASCGGGTQERTRKCLNPTNAPGGAVCDSLGPGLETKECNIRLCPINGGYGNWSEWTNCDASCGGGVQQRYRLCTNPSPAHGGNDCIAMNLGPALITQTCNTNQCPTDGMYSDWTGWTKCSKSCGLGKRYRFRYCTNPAPGPGGHNCSWYGNDKEEELCNNKECQVDGGYSPWTRWTECSRTCGPGIISRHRTCDNPFPSAGGKDCSNFGPSFDQKPCNMKECPSSGNWTVWSKWSECTRPCGGGIQFRSRQCNHPGGLQYCLGERVESSLCNSQHCPVDGNYTEFSDWTPCTTTCGVGIKTRERSCTNPTPQFGGKSCQEQGMGLAVEHEHCYNRQCPIHGDYTIWSEWKGCSKKCGYGEKTRTRSCTNPAPSNGGLDCSRLGESIQKVQCYSAECPLHGNYTAWSKWSACSATCGEGTTSRTRICANPEPAHGGDDCSALGPNIEAKTCKMHDCAVNGQYSPWSSWTICSKSCGSGITRRTRTCTDPAPLHGGKNCTEQDLGAAEEVSRCFDRPCPLNGGFNHWSAWTTCSASCGGGVMFRQRNCTSPQSMHGGKDCSDLGPTTESASCQDEPCPVNGNYGFWSAWSDCDKTCGGGKRIRSRSCTNPPPQFGGSDCNTLGPLHQTEICNLNKCPVHGNYSNWSLWSPCSVTCGVGTVERQRYCTNPTPSPDGRNCDEQGPSTEKKSCELVECTATCRCGPWADWSDCTTTCGGGIQQRRRDCLHPKNSKLSCEADSKETRLCMPEPCPINGKFTPWSPWTPCTATCGIGMKNRTRFCNAPMPQFGGKSCAEQEMGSAVEISKCYLMPCPVNGDYTEWSDWTTCSKSCGKGYKERNRYCTNPEPAYGGVDCARLGAAKESVECFRADCPVDGKYTGWTPWSSCSQTCGYGIQTRWRSCTDPEPMHGGRDCTDQGDPEHIRPCQNIPCAIHGNYSSWSAWGTCSKPCGLGVKKRTRLCNRPEPEFGGLTCLDQNLGPNTEEQKCFIEDCSVDGAWSAWSDWSTCSTACGPGTRARKRTCSNPEPKSGGKKCEGASKQVGDCTAQPCPVNGNYTEWSKWSVCDKRCGTGLQTRWRACANPVPQHGGLTCTYMGPDTETKLCLNKPCRTDGRWSEWSVWSTCSQSCGDGIRTRERRCDNPKPMEGGRQCDGDDKQYTYCKARDCCDVRFKPIGCYRDNLANDRPMPELLMSDVDSTSLKYNDNPMDYKRWNDYLPNLVCRCARAANRKGYSHFGLQDLGSCYSGSRSGMTFGKDGIQGAFIQSPAPKPWLGCVTTNYEQCGDTSKYCSGQQNSNFVYTFYNITPVDGGYSDWSPWSSCSTRCGTGFKSRVRNCTNPKPQYGGRDCNVLGDEVDTALCDTSVNCPVDGGFSDWGAWSNCSSSCGKGTRVRERSCSAPSPSRDGQPCIGPTRQKLSCNLGDCPVNGSWSAWGAWQACSATCGDGIQIRSRICNHPKPSNGGFSCEGDSVEQKSCKVRRCPVNGNYTDWSEWSDCSRTCGGGIHIRTRQCINPSPKYGGSDCVYYGDAREVVHCNPQPCPIHGNWGAWQMWSFCSATCGAGKRERMRLCNNPAPKYGGKGCPGTARELMPCSLSDCPVDGNWGAWKNWTQCSTTCGASKKSRTRECDNPPAAHGGRSCEGPEKEEAYCDNVPCMVNGGYTEWGEWTQCDVTCGGGRRLRSRACTNPLPQFGGRNCDSEGPDVQEDSCNTRPCAQNGEWSGWSVWSPCSRSCGSGVVKRIRTCTAPRPSYGGEPCVGEGEEIKACKIRDCCEVSYRDLGCFRDDHNIYRPLPNLLFSDVKDNRVDLENWDTYLSDVICRCARMTRNSGMTTFGIQNYGDCYSGERAAETYYQEGEQLVFSDQNQPKPWLGCIDSEKKPCHINNLECSGQERTNYVFTIDRVQPMQGNYTEWSAWSKCSKPCGEGERFRTRNCTNPPPAWGGLDCRFEGNDREQENCKIRDCPVDASWSNWGKWSTCTVSCGRGVVRRHRTCNNPSPQNGGKPCPGYAHETAECRMSPCPVDGKFSDWSAWSACSVTCGNGRQIRSRRCDSPKPAYGGNFCQGADKEFQNCEEDNCPGYFSDWSPWTTCSATCGAGGTRERSRTCQGGSSCAGSARQVERCDVQHCPHCPNTIDLAFLLDASGTIDDSQWKLTKDFVRGVSSAFHVADNGTRTAIITFSTLPHLEKTFQEMNEKDIMDAYLDSVTQPRGETRTDRALKLAREHILSDDSGSRLTVPKAVVMITDGGTRAKSKMAIQRRAHELKDLDGATVVVLGVGEKVDRQEIRQIVSDPEHAYLVSGYEDLMQYVKLTADAVCNAKPPPPPPRWGRWSDWSPCMKTCGNGLSVRTRKCLTGANCRGPYTEKRRCKVQDCPVCESPTDLAFAVPISSKIKDTEWRDVQNFVKGTASAFNISYAGTHLGLLSYSSMATLELKFNRYYYQKDLFTMVENVFPEASSEETTRLDDALQVANYELFTQASGSRPTAAKSLVVLSYGELGNQKLKNIAQLLRNNKVRSVVITIGQDEADRRQADSITNSNQTYHIGSFKDLVAIIAKTVVVACHEPEPILSSEEQTQVTQAQNQAAQLWKNRYSSTANPSTTTQAQTPFSASIKPLTYPPVVATIQKPPSYATSQWTSNTGSQNPTTVPNLATAAKGYSTQTTAAKQATMKSQATQQQQTTLAQQTQATQPQQKQKTLAQQTQATQSQQTQAQQTPFYWRTTETPKPTQAPYITQAATQKFANMPQETQPTMQNGHYMCPHNMDVVIALDSSSDVSPLQWAHQKSFARNVMESFTMSDTATHVGVVAYSTIPSIQSKLDENNQHDEVIKSIQSLPRDKGNRNLVILLEMAKFEMFTASGGMRQHVPKILLVGVMGTQKDHNTNSAKSLQAFSKQLQYSGVQVIAVGVGDVPEDDLKNMATRPNYALRVNSLQAAEAAKVAKVMCHIGALHDFNNPQAQSLLQNDNPLQSPPQPAPVQMNAPAPAAAASPAASPASPPVEMRDYPYRCRPVLYYDFDKMCSGTVYDESGMGNNGKVQGRILTEGGLLDDNGLDLSEGFIQLDGRGFKGKPTKAVTIAAWVHIKDMSTPNVHEIFVTESPGIQNDQKKGQYHFEILDKGKIRFFQRNYDKTVYGRTTKRVILPNRWVHIAGTYNPGSREATIYVNGERITEYEQTDPQETDALSTDWSDVAHIGSHYGSNQTLRKFKGALDEFYIFPCNLGTSEIKTLMETHKIPNPKTPFQGVKRMVWRNVPGHTISDLALSKGYPNNPTEVSIIPSFSAPENDGSDYGSRISGYFVAPYSGLYSFTLTGDDEAELFFSENASPKDKDLIAAVKTQDYQSQSPATQKSVSFPLEAGKHYWLEALHKQGKSRDALKVGYNLECPNAPSSVIQRAVIPPRSLQYQMPRSCADIKKAWSGYNDDEYAIQISPSCEPVRLYCYGMKTETPLEYITLEAGPDRNYAAFHRERLLNYQSCSGKTNPQPALTEKYWGKSRFYKVRVDPTTGLLERDDYRFADIQGNPVRYGRAGDCYSASTSCHKGRFQIDLTGTGLRLRRDSAWVPWGTPRISPNVLNYRQSPDGAMVYGECGGSCGGCQPKNSKLFVEPSQCLQTPTRAMIRGKIPKSKTDNIHFKKSHITRYFHSQPGLDESEMEVIGHIDRKRRSSQDINQPMLQKIRKFKQRLARGY</sequence>
<dbReference type="SMART" id="SM00254">
    <property type="entry name" value="ShKT"/>
    <property type="match status" value="4"/>
</dbReference>
<proteinExistence type="predicted"/>
<dbReference type="InterPro" id="IPR001007">
    <property type="entry name" value="VWF_dom"/>
</dbReference>
<dbReference type="SMART" id="SM00209">
    <property type="entry name" value="TSP1"/>
    <property type="match status" value="33"/>
</dbReference>
<dbReference type="GO" id="GO:0016020">
    <property type="term" value="C:membrane"/>
    <property type="evidence" value="ECO:0007669"/>
    <property type="project" value="UniProtKB-SubCell"/>
</dbReference>
<evidence type="ECO:0000256" key="13">
    <source>
        <dbReference type="SAM" id="SignalP"/>
    </source>
</evidence>
<dbReference type="GO" id="GO:0008270">
    <property type="term" value="F:zinc ion binding"/>
    <property type="evidence" value="ECO:0007669"/>
    <property type="project" value="InterPro"/>
</dbReference>
<dbReference type="Gene3D" id="2.60.120.1560">
    <property type="match status" value="1"/>
</dbReference>
<feature type="domain" description="PA14" evidence="19">
    <location>
        <begin position="4127"/>
        <end position="4283"/>
    </location>
</feature>
<dbReference type="FunFam" id="2.10.10.10:FF:000009">
    <property type="entry name" value="Epididymal sperm-binding protein 1"/>
    <property type="match status" value="1"/>
</dbReference>
<dbReference type="OrthoDB" id="446173at2759"/>
<feature type="domain" description="VWFA" evidence="15">
    <location>
        <begin position="3654"/>
        <end position="3836"/>
    </location>
</feature>
<keyword evidence="20" id="KW-1185">Reference proteome</keyword>
<evidence type="ECO:0000256" key="6">
    <source>
        <dbReference type="ARBA" id="ARBA00022737"/>
    </source>
</evidence>
<dbReference type="PROSITE" id="PS51092">
    <property type="entry name" value="FN2_2"/>
    <property type="match status" value="1"/>
</dbReference>
<feature type="region of interest" description="Disordered" evidence="12">
    <location>
        <begin position="3847"/>
        <end position="3888"/>
    </location>
</feature>
<evidence type="ECO:0000256" key="4">
    <source>
        <dbReference type="ARBA" id="ARBA00022723"/>
    </source>
</evidence>
<dbReference type="InterPro" id="IPR036943">
    <property type="entry name" value="FN_type2_sf"/>
</dbReference>
<dbReference type="SUPFAM" id="SSF82895">
    <property type="entry name" value="TSP-1 type 1 repeat"/>
    <property type="match status" value="33"/>
</dbReference>
<dbReference type="SMART" id="SM00327">
    <property type="entry name" value="VWA"/>
    <property type="match status" value="3"/>
</dbReference>
<dbReference type="PROSITE" id="PS50234">
    <property type="entry name" value="VWFA"/>
    <property type="match status" value="3"/>
</dbReference>
<dbReference type="InterPro" id="IPR036383">
    <property type="entry name" value="TSP1_rpt_sf"/>
</dbReference>
<gene>
    <name evidence="21" type="primary">LOC116293538</name>
</gene>
<organism evidence="20 21">
    <name type="scientific">Actinia tenebrosa</name>
    <name type="common">Australian red waratah sea anemone</name>
    <dbReference type="NCBI Taxonomy" id="6105"/>
    <lineage>
        <taxon>Eukaryota</taxon>
        <taxon>Metazoa</taxon>
        <taxon>Cnidaria</taxon>
        <taxon>Anthozoa</taxon>
        <taxon>Hexacorallia</taxon>
        <taxon>Actiniaria</taxon>
        <taxon>Actiniidae</taxon>
        <taxon>Actinia</taxon>
    </lineage>
</organism>
<evidence type="ECO:0000256" key="12">
    <source>
        <dbReference type="SAM" id="MobiDB-lite"/>
    </source>
</evidence>
<feature type="disulfide bond" evidence="11">
    <location>
        <begin position="668"/>
        <end position="681"/>
    </location>
</feature>
<dbReference type="Pfam" id="PF08685">
    <property type="entry name" value="GON"/>
    <property type="match status" value="1"/>
</dbReference>
<feature type="domain" description="Fibronectin type-II" evidence="17">
    <location>
        <begin position="799"/>
        <end position="845"/>
    </location>
</feature>
<dbReference type="InParanoid" id="A0A6P8HKE0"/>
<keyword evidence="9 11" id="KW-1015">Disulfide bond</keyword>
<dbReference type="Pfam" id="PF00040">
    <property type="entry name" value="fn2"/>
    <property type="match status" value="1"/>
</dbReference>
<feature type="compositionally biased region" description="Low complexity" evidence="12">
    <location>
        <begin position="3865"/>
        <end position="3883"/>
    </location>
</feature>
<evidence type="ECO:0000259" key="17">
    <source>
        <dbReference type="PROSITE" id="PS51092"/>
    </source>
</evidence>
<dbReference type="GO" id="GO:0004222">
    <property type="term" value="F:metalloendopeptidase activity"/>
    <property type="evidence" value="ECO:0007669"/>
    <property type="project" value="InterPro"/>
</dbReference>
<dbReference type="InterPro" id="IPR013320">
    <property type="entry name" value="ConA-like_dom_sf"/>
</dbReference>
<dbReference type="Pfam" id="PF00092">
    <property type="entry name" value="VWA"/>
    <property type="match status" value="3"/>
</dbReference>
<evidence type="ECO:0000259" key="14">
    <source>
        <dbReference type="PROSITE" id="PS50184"/>
    </source>
</evidence>
<dbReference type="FunFam" id="2.20.100.10:FF:000080">
    <property type="entry name" value="SCO-spondin"/>
    <property type="match status" value="4"/>
</dbReference>
<dbReference type="SUPFAM" id="SSF57440">
    <property type="entry name" value="Kringle-like"/>
    <property type="match status" value="1"/>
</dbReference>
<evidence type="ECO:0000259" key="15">
    <source>
        <dbReference type="PROSITE" id="PS50234"/>
    </source>
</evidence>
<dbReference type="PROSITE" id="PS50184">
    <property type="entry name" value="VWFC_2"/>
    <property type="match status" value="1"/>
</dbReference>
<feature type="chain" id="PRO_5028070905" evidence="13">
    <location>
        <begin position="20"/>
        <end position="4574"/>
    </location>
</feature>
<dbReference type="InterPro" id="IPR000884">
    <property type="entry name" value="TSP1_rpt"/>
</dbReference>
<dbReference type="InterPro" id="IPR003582">
    <property type="entry name" value="ShKT_dom"/>
</dbReference>
<dbReference type="PROSITE" id="PS50092">
    <property type="entry name" value="TSP1"/>
    <property type="match status" value="33"/>
</dbReference>
<dbReference type="Pfam" id="PF13385">
    <property type="entry name" value="Laminin_G_3"/>
    <property type="match status" value="1"/>
</dbReference>
<dbReference type="Pfam" id="PF01549">
    <property type="entry name" value="ShK"/>
    <property type="match status" value="3"/>
</dbReference>
<comment type="caution">
    <text evidence="10">Lacks conserved residue(s) required for the propagation of feature annotation.</text>
</comment>
<feature type="domain" description="VWFA" evidence="15">
    <location>
        <begin position="3273"/>
        <end position="3449"/>
    </location>
</feature>
<dbReference type="Gene3D" id="2.10.10.10">
    <property type="entry name" value="Fibronectin, type II, collagen-binding"/>
    <property type="match status" value="1"/>
</dbReference>
<dbReference type="Proteomes" id="UP000515163">
    <property type="component" value="Unplaced"/>
</dbReference>
<keyword evidence="2" id="KW-0800">Toxin</keyword>
<dbReference type="Gene3D" id="2.60.120.200">
    <property type="match status" value="1"/>
</dbReference>
<dbReference type="InterPro" id="IPR002035">
    <property type="entry name" value="VWF_A"/>
</dbReference>
<dbReference type="InterPro" id="IPR036465">
    <property type="entry name" value="vWFA_dom_sf"/>
</dbReference>
<dbReference type="InterPro" id="IPR013806">
    <property type="entry name" value="Kringle-like"/>
</dbReference>
<dbReference type="InterPro" id="IPR006558">
    <property type="entry name" value="LamG-like"/>
</dbReference>
<dbReference type="Gene3D" id="3.40.50.410">
    <property type="entry name" value="von Willebrand factor, type A domain"/>
    <property type="match status" value="3"/>
</dbReference>
<evidence type="ECO:0000313" key="21">
    <source>
        <dbReference type="RefSeq" id="XP_031556839.1"/>
    </source>
</evidence>